<keyword evidence="2 5" id="KW-0732">Signal</keyword>
<dbReference type="PROSITE" id="PS51450">
    <property type="entry name" value="LRR"/>
    <property type="match status" value="2"/>
</dbReference>
<dbReference type="PANTHER" id="PTHR24366:SF170">
    <property type="entry name" value="RE50361P"/>
    <property type="match status" value="1"/>
</dbReference>
<keyword evidence="1" id="KW-0433">Leucine-rich repeat</keyword>
<dbReference type="Pfam" id="PF13855">
    <property type="entry name" value="LRR_8"/>
    <property type="match status" value="2"/>
</dbReference>
<name>A0A9N9WAV2_9NEOP</name>
<dbReference type="SUPFAM" id="SSF52058">
    <property type="entry name" value="L domain-like"/>
    <property type="match status" value="1"/>
</dbReference>
<evidence type="ECO:0000256" key="4">
    <source>
        <dbReference type="SAM" id="Phobius"/>
    </source>
</evidence>
<keyword evidence="3" id="KW-0677">Repeat</keyword>
<feature type="chain" id="PRO_5040250513" description="LRRCT domain-containing protein" evidence="5">
    <location>
        <begin position="19"/>
        <end position="648"/>
    </location>
</feature>
<dbReference type="PANTHER" id="PTHR24366">
    <property type="entry name" value="IG(IMMUNOGLOBULIN) AND LRR(LEUCINE RICH REPEAT) DOMAINS"/>
    <property type="match status" value="1"/>
</dbReference>
<sequence length="648" mass="74142">MRATCFGLLFLILYSVRGQDVNNETNLGENYKLLKLSEVCTCSEIPDVDGTHLVLNILCSELDRIENVADLDKIEWPPNPNGLKISAAFEGLGLTTIGKLPPNSQVESLRFSNNAIKTYWPDPFSDVPNLTKLSFAQNDLRTITPDLFTKIDRLEDLDLSYNKITDFNPLDFKHLRMVKRLNLQSNQLSKIPLEALLPMTALEDLDLSKNGIYDLLLQRTDGVGLSGLKRFYLNSNRIRSVTKHSFPIDNKLELLDLSNNLIEIIDEDAFYSCANLKELNLGQNNITLVFQLPPALQIAIFKINTFYHWPTFPGGIKYIDLSYNRLSALYDETNVNFETLEILKVGGNQIKNLDIQKSLPNLFILDISYNLFNEIPKTLSEQYFPNLEELRLDGNPIKSIYFNNVIVLKRLHMNDLDKLVKVDDKAFSNVVGRNEDEIEEESRCFYLYLSNCHSLNEIHVGAFEGTAVCMLDLSKNNLTNLPRDLLRWSSVREGVNLQHNPWRCTCHLQWMIDHLLPLLYNTNSSYLLDDLRCGSPRAYEHLRLVHWYNWTDRAMCSDGYLRAGPHDTYILEASTEGNPFNVSTMTLILSVCILVSVLVAVALTIYLIATRKRYRIRRAALKRKRQSAIDAKHTNGTEKEKFGAFNKT</sequence>
<keyword evidence="4" id="KW-1133">Transmembrane helix</keyword>
<dbReference type="AlphaFoldDB" id="A0A9N9WAV2"/>
<evidence type="ECO:0000256" key="2">
    <source>
        <dbReference type="ARBA" id="ARBA00022729"/>
    </source>
</evidence>
<protein>
    <recommendedName>
        <fullName evidence="6">LRRCT domain-containing protein</fullName>
    </recommendedName>
</protein>
<dbReference type="SMART" id="SM00365">
    <property type="entry name" value="LRR_SD22"/>
    <property type="match status" value="4"/>
</dbReference>
<accession>A0A9N9WAV2</accession>
<dbReference type="Gene3D" id="3.80.10.10">
    <property type="entry name" value="Ribonuclease Inhibitor"/>
    <property type="match status" value="4"/>
</dbReference>
<dbReference type="SMART" id="SM00082">
    <property type="entry name" value="LRRCT"/>
    <property type="match status" value="1"/>
</dbReference>
<dbReference type="InterPro" id="IPR000483">
    <property type="entry name" value="Cys-rich_flank_reg_C"/>
</dbReference>
<gene>
    <name evidence="7" type="ORF">DIATSA_LOCUS3925</name>
</gene>
<keyword evidence="8" id="KW-1185">Reference proteome</keyword>
<evidence type="ECO:0000256" key="1">
    <source>
        <dbReference type="ARBA" id="ARBA00022614"/>
    </source>
</evidence>
<dbReference type="InterPro" id="IPR001611">
    <property type="entry name" value="Leu-rich_rpt"/>
</dbReference>
<dbReference type="Proteomes" id="UP001153714">
    <property type="component" value="Chromosome 15"/>
</dbReference>
<feature type="transmembrane region" description="Helical" evidence="4">
    <location>
        <begin position="587"/>
        <end position="609"/>
    </location>
</feature>
<reference evidence="7" key="2">
    <citation type="submission" date="2022-10" db="EMBL/GenBank/DDBJ databases">
        <authorList>
            <consortium name="ENA_rothamsted_submissions"/>
            <consortium name="culmorum"/>
            <person name="King R."/>
        </authorList>
    </citation>
    <scope>NUCLEOTIDE SEQUENCE</scope>
</reference>
<dbReference type="EMBL" id="OU893346">
    <property type="protein sequence ID" value="CAG9785931.1"/>
    <property type="molecule type" value="Genomic_DNA"/>
</dbReference>
<feature type="domain" description="LRRCT" evidence="6">
    <location>
        <begin position="500"/>
        <end position="557"/>
    </location>
</feature>
<organism evidence="7 8">
    <name type="scientific">Diatraea saccharalis</name>
    <name type="common">sugarcane borer</name>
    <dbReference type="NCBI Taxonomy" id="40085"/>
    <lineage>
        <taxon>Eukaryota</taxon>
        <taxon>Metazoa</taxon>
        <taxon>Ecdysozoa</taxon>
        <taxon>Arthropoda</taxon>
        <taxon>Hexapoda</taxon>
        <taxon>Insecta</taxon>
        <taxon>Pterygota</taxon>
        <taxon>Neoptera</taxon>
        <taxon>Endopterygota</taxon>
        <taxon>Lepidoptera</taxon>
        <taxon>Glossata</taxon>
        <taxon>Ditrysia</taxon>
        <taxon>Pyraloidea</taxon>
        <taxon>Crambidae</taxon>
        <taxon>Crambinae</taxon>
        <taxon>Diatraea</taxon>
    </lineage>
</organism>
<dbReference type="OrthoDB" id="1600340at2759"/>
<dbReference type="InterPro" id="IPR003591">
    <property type="entry name" value="Leu-rich_rpt_typical-subtyp"/>
</dbReference>
<evidence type="ECO:0000313" key="7">
    <source>
        <dbReference type="EMBL" id="CAG9785931.1"/>
    </source>
</evidence>
<dbReference type="InterPro" id="IPR032675">
    <property type="entry name" value="LRR_dom_sf"/>
</dbReference>
<keyword evidence="4" id="KW-0472">Membrane</keyword>
<evidence type="ECO:0000259" key="6">
    <source>
        <dbReference type="SMART" id="SM00082"/>
    </source>
</evidence>
<dbReference type="GO" id="GO:0071944">
    <property type="term" value="C:cell periphery"/>
    <property type="evidence" value="ECO:0007669"/>
    <property type="project" value="UniProtKB-ARBA"/>
</dbReference>
<evidence type="ECO:0000256" key="3">
    <source>
        <dbReference type="ARBA" id="ARBA00022737"/>
    </source>
</evidence>
<evidence type="ECO:0000256" key="5">
    <source>
        <dbReference type="SAM" id="SignalP"/>
    </source>
</evidence>
<feature type="signal peptide" evidence="5">
    <location>
        <begin position="1"/>
        <end position="18"/>
    </location>
</feature>
<dbReference type="SMART" id="SM00369">
    <property type="entry name" value="LRR_TYP"/>
    <property type="match status" value="9"/>
</dbReference>
<keyword evidence="4" id="KW-0812">Transmembrane</keyword>
<proteinExistence type="predicted"/>
<reference evidence="7" key="1">
    <citation type="submission" date="2021-12" db="EMBL/GenBank/DDBJ databases">
        <authorList>
            <person name="King R."/>
        </authorList>
    </citation>
    <scope>NUCLEOTIDE SEQUENCE</scope>
</reference>
<evidence type="ECO:0000313" key="8">
    <source>
        <dbReference type="Proteomes" id="UP001153714"/>
    </source>
</evidence>